<dbReference type="SUPFAM" id="SSF55729">
    <property type="entry name" value="Acyl-CoA N-acyltransferases (Nat)"/>
    <property type="match status" value="1"/>
</dbReference>
<keyword evidence="2 5" id="KW-0963">Cytoplasm</keyword>
<reference evidence="7 8" key="1">
    <citation type="submission" date="2015-01" db="EMBL/GenBank/DDBJ databases">
        <title>Draft genome sequences of the supercritical CO2 tolerant bacteria Bacillus subterraneus MITOT1 and Bacillus cereus MIT0214.</title>
        <authorList>
            <person name="Peet K.C."/>
            <person name="Thompson J.R."/>
        </authorList>
    </citation>
    <scope>NUCLEOTIDE SEQUENCE [LARGE SCALE GENOMIC DNA]</scope>
    <source>
        <strain evidence="7 8">MITOT1</strain>
    </source>
</reference>
<comment type="caution">
    <text evidence="7">The sequence shown here is derived from an EMBL/GenBank/DDBJ whole genome shotgun (WGS) entry which is preliminary data.</text>
</comment>
<dbReference type="NCBIfam" id="TIGR01575">
    <property type="entry name" value="rimI"/>
    <property type="match status" value="1"/>
</dbReference>
<dbReference type="EC" id="2.3.1.266" evidence="5"/>
<dbReference type="InterPro" id="IPR050680">
    <property type="entry name" value="YpeA/RimI_acetyltransf"/>
</dbReference>
<dbReference type="Pfam" id="PF00583">
    <property type="entry name" value="Acetyltransf_1"/>
    <property type="match status" value="1"/>
</dbReference>
<gene>
    <name evidence="7" type="ORF">UB32_04955</name>
</gene>
<evidence type="ECO:0000256" key="5">
    <source>
        <dbReference type="RuleBase" id="RU363094"/>
    </source>
</evidence>
<comment type="subcellular location">
    <subcellularLocation>
        <location evidence="5">Cytoplasm</location>
    </subcellularLocation>
</comment>
<proteinExistence type="inferred from homology"/>
<comment type="similarity">
    <text evidence="1 5">Belongs to the acetyltransferase family. RimI subfamily.</text>
</comment>
<dbReference type="PROSITE" id="PS51186">
    <property type="entry name" value="GNAT"/>
    <property type="match status" value="1"/>
</dbReference>
<name>A0A0D6ZEL5_9BACI</name>
<dbReference type="CDD" id="cd04301">
    <property type="entry name" value="NAT_SF"/>
    <property type="match status" value="1"/>
</dbReference>
<feature type="domain" description="N-acetyltransferase" evidence="6">
    <location>
        <begin position="5"/>
        <end position="150"/>
    </location>
</feature>
<dbReference type="InterPro" id="IPR016181">
    <property type="entry name" value="Acyl_CoA_acyltransferase"/>
</dbReference>
<evidence type="ECO:0000256" key="2">
    <source>
        <dbReference type="ARBA" id="ARBA00022490"/>
    </source>
</evidence>
<accession>A0A0D6ZEL5</accession>
<evidence type="ECO:0000256" key="3">
    <source>
        <dbReference type="ARBA" id="ARBA00022679"/>
    </source>
</evidence>
<organism evidence="7 8">
    <name type="scientific">Mesobacillus subterraneus</name>
    <dbReference type="NCBI Taxonomy" id="285983"/>
    <lineage>
        <taxon>Bacteria</taxon>
        <taxon>Bacillati</taxon>
        <taxon>Bacillota</taxon>
        <taxon>Bacilli</taxon>
        <taxon>Bacillales</taxon>
        <taxon>Bacillaceae</taxon>
        <taxon>Mesobacillus</taxon>
    </lineage>
</organism>
<dbReference type="Gene3D" id="3.40.630.30">
    <property type="match status" value="1"/>
</dbReference>
<keyword evidence="8" id="KW-1185">Reference proteome</keyword>
<evidence type="ECO:0000256" key="1">
    <source>
        <dbReference type="ARBA" id="ARBA00005395"/>
    </source>
</evidence>
<dbReference type="Proteomes" id="UP000032512">
    <property type="component" value="Unassembled WGS sequence"/>
</dbReference>
<comment type="catalytic activity">
    <reaction evidence="5">
        <text>N-terminal L-alanyl-[ribosomal protein bS18] + acetyl-CoA = N-terminal N(alpha)-acetyl-L-alanyl-[ribosomal protein bS18] + CoA + H(+)</text>
        <dbReference type="Rhea" id="RHEA:43756"/>
        <dbReference type="Rhea" id="RHEA-COMP:10676"/>
        <dbReference type="Rhea" id="RHEA-COMP:10677"/>
        <dbReference type="ChEBI" id="CHEBI:15378"/>
        <dbReference type="ChEBI" id="CHEBI:57287"/>
        <dbReference type="ChEBI" id="CHEBI:57288"/>
        <dbReference type="ChEBI" id="CHEBI:64718"/>
        <dbReference type="ChEBI" id="CHEBI:83683"/>
        <dbReference type="EC" id="2.3.1.266"/>
    </reaction>
</comment>
<keyword evidence="3 7" id="KW-0808">Transferase</keyword>
<dbReference type="InterPro" id="IPR000182">
    <property type="entry name" value="GNAT_dom"/>
</dbReference>
<dbReference type="PATRIC" id="fig|285983.3.peg.3500"/>
<keyword evidence="4" id="KW-0012">Acyltransferase</keyword>
<dbReference type="EMBL" id="JXIQ01000027">
    <property type="protein sequence ID" value="KIY23043.1"/>
    <property type="molecule type" value="Genomic_DNA"/>
</dbReference>
<dbReference type="OrthoDB" id="9794566at2"/>
<dbReference type="GO" id="GO:0008999">
    <property type="term" value="F:protein-N-terminal-alanine acetyltransferase activity"/>
    <property type="evidence" value="ECO:0007669"/>
    <property type="project" value="UniProtKB-EC"/>
</dbReference>
<dbReference type="AlphaFoldDB" id="A0A0D6ZEL5"/>
<evidence type="ECO:0000259" key="6">
    <source>
        <dbReference type="PROSITE" id="PS51186"/>
    </source>
</evidence>
<dbReference type="PANTHER" id="PTHR43420:SF44">
    <property type="entry name" value="ACETYLTRANSFERASE YPEA"/>
    <property type="match status" value="1"/>
</dbReference>
<evidence type="ECO:0000313" key="8">
    <source>
        <dbReference type="Proteomes" id="UP000032512"/>
    </source>
</evidence>
<dbReference type="InterPro" id="IPR006464">
    <property type="entry name" value="AcTrfase_RimI/Ard1"/>
</dbReference>
<evidence type="ECO:0000256" key="4">
    <source>
        <dbReference type="ARBA" id="ARBA00023315"/>
    </source>
</evidence>
<dbReference type="GO" id="GO:0005737">
    <property type="term" value="C:cytoplasm"/>
    <property type="evidence" value="ECO:0007669"/>
    <property type="project" value="UniProtKB-SubCell"/>
</dbReference>
<comment type="function">
    <text evidence="5">Acetylates the N-terminal alanine of ribosomal protein bS18.</text>
</comment>
<dbReference type="RefSeq" id="WP_044391735.1">
    <property type="nucleotide sequence ID" value="NZ_JXIQ01000027.1"/>
</dbReference>
<sequence>MNNTITFRKMTIDDLDDVMIVEANSFTLPWSREAFFNELTKNQFAQYLVVEVDQLVVGYCGVWIIVDEAHITNIAVLPDYRGMKLGEALMARVIELASDMGACRMTLEVRVSNERAQNLYRKFGFQKGAIRKKYYTDNMEDAIVMWVNLS</sequence>
<protein>
    <recommendedName>
        <fullName evidence="5">[Ribosomal protein bS18]-alanine N-acetyltransferase</fullName>
        <ecNumber evidence="5">2.3.1.266</ecNumber>
    </recommendedName>
</protein>
<evidence type="ECO:0000313" key="7">
    <source>
        <dbReference type="EMBL" id="KIY23043.1"/>
    </source>
</evidence>
<dbReference type="PANTHER" id="PTHR43420">
    <property type="entry name" value="ACETYLTRANSFERASE"/>
    <property type="match status" value="1"/>
</dbReference>